<name>C0DY30_EIKCO</name>
<dbReference type="AlphaFoldDB" id="C0DY30"/>
<evidence type="ECO:0000313" key="1">
    <source>
        <dbReference type="EMBL" id="EEG23046.1"/>
    </source>
</evidence>
<evidence type="ECO:0000313" key="2">
    <source>
        <dbReference type="Proteomes" id="UP000005837"/>
    </source>
</evidence>
<gene>
    <name evidence="1" type="ORF">EIKCOROL_02291</name>
</gene>
<comment type="caution">
    <text evidence="1">The sequence shown here is derived from an EMBL/GenBank/DDBJ whole genome shotgun (WGS) entry which is preliminary data.</text>
</comment>
<dbReference type="HOGENOM" id="CLU_3135150_0_0_4"/>
<accession>C0DY30</accession>
<sequence length="49" mass="5575">MFNLLIRLRVTAFGLPFKIIWSGGMVYQGYLKNIPPFFQVAFPALPEAT</sequence>
<proteinExistence type="predicted"/>
<reference evidence="1 2" key="1">
    <citation type="submission" date="2009-01" db="EMBL/GenBank/DDBJ databases">
        <authorList>
            <person name="Fulton L."/>
            <person name="Clifton S."/>
            <person name="Chinwalla A.T."/>
            <person name="Mitreva M."/>
            <person name="Sodergren E."/>
            <person name="Weinstock G."/>
            <person name="Clifton S."/>
            <person name="Dooling D.J."/>
            <person name="Fulton B."/>
            <person name="Minx P."/>
            <person name="Pepin K.H."/>
            <person name="Johnson M."/>
            <person name="Bhonagiri V."/>
            <person name="Nash W.E."/>
            <person name="Mardis E.R."/>
            <person name="Wilson R.K."/>
        </authorList>
    </citation>
    <scope>NUCLEOTIDE SEQUENCE [LARGE SCALE GENOMIC DNA]</scope>
    <source>
        <strain evidence="1 2">ATCC 23834</strain>
    </source>
</reference>
<organism evidence="1 2">
    <name type="scientific">Eikenella corrodens ATCC 23834</name>
    <dbReference type="NCBI Taxonomy" id="546274"/>
    <lineage>
        <taxon>Bacteria</taxon>
        <taxon>Pseudomonadati</taxon>
        <taxon>Pseudomonadota</taxon>
        <taxon>Betaproteobacteria</taxon>
        <taxon>Neisseriales</taxon>
        <taxon>Neisseriaceae</taxon>
        <taxon>Eikenella</taxon>
    </lineage>
</organism>
<protein>
    <submittedName>
        <fullName evidence="1">Uncharacterized protein</fullName>
    </submittedName>
</protein>
<dbReference type="Proteomes" id="UP000005837">
    <property type="component" value="Unassembled WGS sequence"/>
</dbReference>
<dbReference type="EMBL" id="ACEA01000051">
    <property type="protein sequence ID" value="EEG23046.1"/>
    <property type="molecule type" value="Genomic_DNA"/>
</dbReference>